<proteinExistence type="predicted"/>
<dbReference type="EMBL" id="SMLW01000403">
    <property type="protein sequence ID" value="MTI24374.1"/>
    <property type="molecule type" value="Genomic_DNA"/>
</dbReference>
<gene>
    <name evidence="2" type="ORF">E1163_05395</name>
</gene>
<evidence type="ECO:0000313" key="3">
    <source>
        <dbReference type="Proteomes" id="UP000798808"/>
    </source>
</evidence>
<dbReference type="PROSITE" id="PS51257">
    <property type="entry name" value="PROKAR_LIPOPROTEIN"/>
    <property type="match status" value="1"/>
</dbReference>
<accession>A0ABW9RJW3</accession>
<keyword evidence="3" id="KW-1185">Reference proteome</keyword>
<feature type="chain" id="PRO_5047543541" description="Lipoprotein" evidence="1">
    <location>
        <begin position="20"/>
        <end position="198"/>
    </location>
</feature>
<feature type="signal peptide" evidence="1">
    <location>
        <begin position="1"/>
        <end position="19"/>
    </location>
</feature>
<reference evidence="2 3" key="1">
    <citation type="submission" date="2019-02" db="EMBL/GenBank/DDBJ databases">
        <authorList>
            <person name="Goldberg S.R."/>
            <person name="Haltli B.A."/>
            <person name="Correa H."/>
            <person name="Russell K.G."/>
        </authorList>
    </citation>
    <scope>NUCLEOTIDE SEQUENCE [LARGE SCALE GENOMIC DNA]</scope>
    <source>
        <strain evidence="2 3">JCM 16186</strain>
    </source>
</reference>
<name>A0ABW9RJW3_9BACT</name>
<protein>
    <recommendedName>
        <fullName evidence="4">Lipoprotein</fullName>
    </recommendedName>
</protein>
<dbReference type="Proteomes" id="UP000798808">
    <property type="component" value="Unassembled WGS sequence"/>
</dbReference>
<comment type="caution">
    <text evidence="2">The sequence shown here is derived from an EMBL/GenBank/DDBJ whole genome shotgun (WGS) entry which is preliminary data.</text>
</comment>
<keyword evidence="1" id="KW-0732">Signal</keyword>
<evidence type="ECO:0000313" key="2">
    <source>
        <dbReference type="EMBL" id="MTI24374.1"/>
    </source>
</evidence>
<evidence type="ECO:0008006" key="4">
    <source>
        <dbReference type="Google" id="ProtNLM"/>
    </source>
</evidence>
<evidence type="ECO:0000256" key="1">
    <source>
        <dbReference type="SAM" id="SignalP"/>
    </source>
</evidence>
<dbReference type="RefSeq" id="WP_155170296.1">
    <property type="nucleotide sequence ID" value="NZ_BAAAFL010000010.1"/>
</dbReference>
<organism evidence="2 3">
    <name type="scientific">Fulvivirga kasyanovii</name>
    <dbReference type="NCBI Taxonomy" id="396812"/>
    <lineage>
        <taxon>Bacteria</taxon>
        <taxon>Pseudomonadati</taxon>
        <taxon>Bacteroidota</taxon>
        <taxon>Cytophagia</taxon>
        <taxon>Cytophagales</taxon>
        <taxon>Fulvivirgaceae</taxon>
        <taxon>Fulvivirga</taxon>
    </lineage>
</organism>
<sequence>MKYIKFIFLGMLIFPLLQACEPEETEEAEIDNIIYNQKLIERHQVELAQSNYPEETKDYQQALAEAAEIIKEMQLETVNIWASIVRPPAPCPGPRTNPHCWPGDPFLRNVRVGIFSHLAEESNMHWVDLESGEIVAKGVFLKYDEKKSVAWFEFKEVKPELVSNALVLQAHTLIKDGQDVLSVKLEEKVPANTFALDK</sequence>